<keyword evidence="3" id="KW-1185">Reference proteome</keyword>
<dbReference type="PANTHER" id="PTHR31025:SF19">
    <property type="entry name" value="SI:CH73-42K18.1-RELATED"/>
    <property type="match status" value="1"/>
</dbReference>
<reference evidence="2" key="1">
    <citation type="submission" date="2023-04" db="EMBL/GenBank/DDBJ databases">
        <title>Chromosome-level genome of Chaenocephalus aceratus.</title>
        <authorList>
            <person name="Park H."/>
        </authorList>
    </citation>
    <scope>NUCLEOTIDE SEQUENCE</scope>
    <source>
        <strain evidence="2">DE</strain>
        <tissue evidence="2">Muscle</tissue>
    </source>
</reference>
<feature type="region of interest" description="Disordered" evidence="1">
    <location>
        <begin position="82"/>
        <end position="105"/>
    </location>
</feature>
<gene>
    <name evidence="2" type="ORF">KUDE01_027112</name>
</gene>
<organism evidence="2 3">
    <name type="scientific">Dissostichus eleginoides</name>
    <name type="common">Patagonian toothfish</name>
    <name type="synonym">Dissostichus amissus</name>
    <dbReference type="NCBI Taxonomy" id="100907"/>
    <lineage>
        <taxon>Eukaryota</taxon>
        <taxon>Metazoa</taxon>
        <taxon>Chordata</taxon>
        <taxon>Craniata</taxon>
        <taxon>Vertebrata</taxon>
        <taxon>Euteleostomi</taxon>
        <taxon>Actinopterygii</taxon>
        <taxon>Neopterygii</taxon>
        <taxon>Teleostei</taxon>
        <taxon>Neoteleostei</taxon>
        <taxon>Acanthomorphata</taxon>
        <taxon>Eupercaria</taxon>
        <taxon>Perciformes</taxon>
        <taxon>Notothenioidei</taxon>
        <taxon>Nototheniidae</taxon>
        <taxon>Dissostichus</taxon>
    </lineage>
</organism>
<evidence type="ECO:0000313" key="2">
    <source>
        <dbReference type="EMBL" id="KAK1878989.1"/>
    </source>
</evidence>
<comment type="caution">
    <text evidence="2">The sequence shown here is derived from an EMBL/GenBank/DDBJ whole genome shotgun (WGS) entry which is preliminary data.</text>
</comment>
<protein>
    <submittedName>
        <fullName evidence="2">ABC transporter permease YtrC</fullName>
    </submittedName>
</protein>
<dbReference type="EMBL" id="JASDAP010000026">
    <property type="protein sequence ID" value="KAK1878989.1"/>
    <property type="molecule type" value="Genomic_DNA"/>
</dbReference>
<dbReference type="Proteomes" id="UP001228049">
    <property type="component" value="Unassembled WGS sequence"/>
</dbReference>
<evidence type="ECO:0000313" key="3">
    <source>
        <dbReference type="Proteomes" id="UP001228049"/>
    </source>
</evidence>
<accession>A0AAD9EUN7</accession>
<evidence type="ECO:0000256" key="1">
    <source>
        <dbReference type="SAM" id="MobiDB-lite"/>
    </source>
</evidence>
<name>A0AAD9EUN7_DISEL</name>
<dbReference type="AlphaFoldDB" id="A0AAD9EUN7"/>
<sequence length="142" mass="16194">MGTRTILRVIVHDGDTRKITLNDKPQTLESLVEQLEGKLGLQYKFCLQYEDPDFNDALVNLADIADLPEQPTIKILSLVSTPTPSTADTETMSISSPESRSTLTRSPWPDNFEIPYFPVDIEYRLRQGNLLYMRDKKYTGLK</sequence>
<dbReference type="PANTHER" id="PTHR31025">
    <property type="entry name" value="SI:CH211-196P9.1-RELATED"/>
    <property type="match status" value="1"/>
</dbReference>
<proteinExistence type="predicted"/>